<evidence type="ECO:0000313" key="1">
    <source>
        <dbReference type="EMBL" id="VFJ15331.1"/>
    </source>
</evidence>
<dbReference type="EMBL" id="LR216287">
    <property type="protein sequence ID" value="VFJ15331.1"/>
    <property type="molecule type" value="Genomic_DNA"/>
</dbReference>
<keyword evidence="2" id="KW-1185">Reference proteome</keyword>
<accession>A0A484IDW6</accession>
<dbReference type="AlphaFoldDB" id="A0A484IDW6"/>
<reference evidence="1 2" key="1">
    <citation type="submission" date="2019-02" db="EMBL/GenBank/DDBJ databases">
        <authorList>
            <person name="Lehtovirta-Morley E L."/>
        </authorList>
    </citation>
    <scope>NUCLEOTIDE SEQUENCE [LARGE SCALE GENOMIC DNA]</scope>
    <source>
        <strain evidence="1">NFRAN1</strain>
    </source>
</reference>
<proteinExistence type="predicted"/>
<sequence>MKFIALKPNTLKSKKSSDTSLVQCTSTPRFVKNTRNNPIPNEIPVINTIKKLKANLVFSIVIFKEFIFGKS</sequence>
<dbReference type="RefSeq" id="WP_172602347.1">
    <property type="nucleotide sequence ID" value="NZ_LR216287.1"/>
</dbReference>
<dbReference type="Proteomes" id="UP000294299">
    <property type="component" value="Chromosome NFRAN"/>
</dbReference>
<dbReference type="KEGG" id="nfn:NFRAN_3008"/>
<name>A0A484IDW6_9ARCH</name>
<evidence type="ECO:0000313" key="2">
    <source>
        <dbReference type="Proteomes" id="UP000294299"/>
    </source>
</evidence>
<protein>
    <submittedName>
        <fullName evidence="1">Uncharacterized protein</fullName>
    </submittedName>
</protein>
<dbReference type="GeneID" id="55648823"/>
<organism evidence="1 2">
    <name type="scientific">Candidatus Nitrosocosmicus franklandianus</name>
    <dbReference type="NCBI Taxonomy" id="1798806"/>
    <lineage>
        <taxon>Archaea</taxon>
        <taxon>Nitrososphaerota</taxon>
        <taxon>Nitrososphaeria</taxon>
        <taxon>Nitrososphaerales</taxon>
        <taxon>Nitrososphaeraceae</taxon>
        <taxon>Candidatus Nitrosocosmicus</taxon>
    </lineage>
</organism>
<gene>
    <name evidence="1" type="ORF">NFRAN_3008</name>
</gene>